<reference evidence="2 3" key="1">
    <citation type="submission" date="2016-12" db="EMBL/GenBank/DDBJ databases">
        <authorList>
            <person name="Song W.-J."/>
            <person name="Kurnit D.M."/>
        </authorList>
    </citation>
    <scope>NUCLEOTIDE SEQUENCE [LARGE SCALE GENOMIC DNA]</scope>
    <source>
        <strain evidence="2 3">IMCC3135</strain>
    </source>
</reference>
<evidence type="ECO:0000256" key="1">
    <source>
        <dbReference type="SAM" id="Phobius"/>
    </source>
</evidence>
<keyword evidence="3" id="KW-1185">Reference proteome</keyword>
<proteinExistence type="predicted"/>
<organism evidence="2 3">
    <name type="scientific">Granulosicoccus antarcticus IMCC3135</name>
    <dbReference type="NCBI Taxonomy" id="1192854"/>
    <lineage>
        <taxon>Bacteria</taxon>
        <taxon>Pseudomonadati</taxon>
        <taxon>Pseudomonadota</taxon>
        <taxon>Gammaproteobacteria</taxon>
        <taxon>Chromatiales</taxon>
        <taxon>Granulosicoccaceae</taxon>
        <taxon>Granulosicoccus</taxon>
    </lineage>
</organism>
<dbReference type="Proteomes" id="UP000250079">
    <property type="component" value="Chromosome"/>
</dbReference>
<dbReference type="KEGG" id="gai:IMCC3135_16470"/>
<keyword evidence="1" id="KW-0812">Transmembrane</keyword>
<evidence type="ECO:0000313" key="3">
    <source>
        <dbReference type="Proteomes" id="UP000250079"/>
    </source>
</evidence>
<accession>A0A2Z2NPK4</accession>
<evidence type="ECO:0000313" key="2">
    <source>
        <dbReference type="EMBL" id="ASJ73376.1"/>
    </source>
</evidence>
<feature type="transmembrane region" description="Helical" evidence="1">
    <location>
        <begin position="20"/>
        <end position="38"/>
    </location>
</feature>
<gene>
    <name evidence="2" type="ORF">IMCC3135_16470</name>
</gene>
<keyword evidence="1" id="KW-1133">Transmembrane helix</keyword>
<dbReference type="EMBL" id="CP018632">
    <property type="protein sequence ID" value="ASJ73376.1"/>
    <property type="molecule type" value="Genomic_DNA"/>
</dbReference>
<name>A0A2Z2NPK4_9GAMM</name>
<protein>
    <submittedName>
        <fullName evidence="2">Uncharacterized protein</fullName>
    </submittedName>
</protein>
<sequence length="139" mass="14606">MNPPQSYRSPEPSGIRTNAVRLCVALLGFWIVASSLLLQSPVSPFSLPVADISNVDSPLLAVGAEVHDQKSSDCCPEVGCNDSEACSLSCTSSCPAPQVAVLESLFYRDLSSGANITSDVDNNGFVPPLATPLFRPPIV</sequence>
<keyword evidence="1" id="KW-0472">Membrane</keyword>
<dbReference type="AlphaFoldDB" id="A0A2Z2NPK4"/>